<reference evidence="6 7" key="1">
    <citation type="journal article" date="2010" name="Genome Biol. Evol.">
        <title>The sequence of a 1.8-mb bacterial linear plasmid reveals a rich evolutionary reservoir of secondary metabolic pathways.</title>
        <authorList>
            <person name="Medema M.H."/>
            <person name="Trefzer A."/>
            <person name="Kovalchuk A."/>
            <person name="van den Berg M."/>
            <person name="Mueller U."/>
            <person name="Heijne W."/>
            <person name="Wu L."/>
            <person name="Alam M.T."/>
            <person name="Ronning C.M."/>
            <person name="Nierman W.C."/>
            <person name="Bovenberg R.A.L."/>
            <person name="Breitling R."/>
            <person name="Takano E."/>
        </authorList>
    </citation>
    <scope>NUCLEOTIDE SEQUENCE [LARGE SCALE GENOMIC DNA]</scope>
    <source>
        <strain evidence="7">ATCC 27064 / DSM 738 / JCM 4710 / NBRC 13307 / NCIMB 12785 / NRRL 3585 / VKM Ac-602</strain>
    </source>
</reference>
<dbReference type="GO" id="GO:0005840">
    <property type="term" value="C:ribosome"/>
    <property type="evidence" value="ECO:0007669"/>
    <property type="project" value="UniProtKB-KW"/>
</dbReference>
<name>E2Q8X0_STRCL</name>
<dbReference type="PANTHER" id="PTHR39080:SF1">
    <property type="entry name" value="LARGE RIBOSOMAL SUBUNIT PROTEIN BL28A"/>
    <property type="match status" value="1"/>
</dbReference>
<dbReference type="NCBIfam" id="TIGR00009">
    <property type="entry name" value="L28"/>
    <property type="match status" value="1"/>
</dbReference>
<keyword evidence="3 5" id="KW-0687">Ribonucleoprotein</keyword>
<protein>
    <recommendedName>
        <fullName evidence="4 5">Large ribosomal subunit protein bL28</fullName>
    </recommendedName>
</protein>
<dbReference type="Pfam" id="PF00830">
    <property type="entry name" value="Ribosomal_L28"/>
    <property type="match status" value="1"/>
</dbReference>
<evidence type="ECO:0000256" key="3">
    <source>
        <dbReference type="ARBA" id="ARBA00023274"/>
    </source>
</evidence>
<gene>
    <name evidence="5 6" type="primary">rpmB</name>
    <name evidence="6" type="synonym">rpmB2</name>
    <name evidence="6" type="ORF">SCLAV_4513</name>
</gene>
<dbReference type="AlphaFoldDB" id="E2Q8X0"/>
<comment type="similarity">
    <text evidence="1 5">Belongs to the bacterial ribosomal protein bL28 family.</text>
</comment>
<evidence type="ECO:0000256" key="1">
    <source>
        <dbReference type="ARBA" id="ARBA00008760"/>
    </source>
</evidence>
<dbReference type="PANTHER" id="PTHR39080">
    <property type="entry name" value="50S RIBOSOMAL PROTEIN L28"/>
    <property type="match status" value="1"/>
</dbReference>
<dbReference type="EMBL" id="CM000913">
    <property type="protein sequence ID" value="EFG09584.1"/>
    <property type="molecule type" value="Genomic_DNA"/>
</dbReference>
<keyword evidence="2 5" id="KW-0689">Ribosomal protein</keyword>
<evidence type="ECO:0000256" key="4">
    <source>
        <dbReference type="ARBA" id="ARBA00035174"/>
    </source>
</evidence>
<evidence type="ECO:0000256" key="2">
    <source>
        <dbReference type="ARBA" id="ARBA00022980"/>
    </source>
</evidence>
<accession>E2Q8X0</accession>
<evidence type="ECO:0000313" key="6">
    <source>
        <dbReference type="EMBL" id="EFG09584.1"/>
    </source>
</evidence>
<dbReference type="GO" id="GO:0003735">
    <property type="term" value="F:structural constituent of ribosome"/>
    <property type="evidence" value="ECO:0007669"/>
    <property type="project" value="InterPro"/>
</dbReference>
<dbReference type="InterPro" id="IPR001383">
    <property type="entry name" value="Ribosomal_bL28_bact-type"/>
</dbReference>
<dbReference type="FunFam" id="2.30.170.40:FF:000002">
    <property type="entry name" value="50S ribosomal protein L28"/>
    <property type="match status" value="1"/>
</dbReference>
<evidence type="ECO:0000256" key="5">
    <source>
        <dbReference type="HAMAP-Rule" id="MF_00373"/>
    </source>
</evidence>
<dbReference type="Proteomes" id="UP000002357">
    <property type="component" value="Chromosome"/>
</dbReference>
<dbReference type="InterPro" id="IPR026569">
    <property type="entry name" value="Ribosomal_bL28"/>
</dbReference>
<dbReference type="InterPro" id="IPR037147">
    <property type="entry name" value="Ribosomal_bL28_sf"/>
</dbReference>
<dbReference type="Gene3D" id="2.30.170.40">
    <property type="entry name" value="Ribosomal protein L28/L24"/>
    <property type="match status" value="1"/>
</dbReference>
<proteinExistence type="inferred from homology"/>
<dbReference type="InterPro" id="IPR050096">
    <property type="entry name" value="Bacterial_rp_bL28"/>
</dbReference>
<organism evidence="6 7">
    <name type="scientific">Streptomyces clavuligerus</name>
    <dbReference type="NCBI Taxonomy" id="1901"/>
    <lineage>
        <taxon>Bacteria</taxon>
        <taxon>Bacillati</taxon>
        <taxon>Actinomycetota</taxon>
        <taxon>Actinomycetes</taxon>
        <taxon>Kitasatosporales</taxon>
        <taxon>Streptomycetaceae</taxon>
        <taxon>Streptomyces</taxon>
    </lineage>
</organism>
<keyword evidence="7" id="KW-1185">Reference proteome</keyword>
<dbReference type="SUPFAM" id="SSF143800">
    <property type="entry name" value="L28p-like"/>
    <property type="match status" value="1"/>
</dbReference>
<sequence length="65" mass="7148">MECPVAANCDVCGKGPGFGNNISHSHRRTSRRWNPNIQRVRAVVGRTPKRLNVCTSCIKAGKVSR</sequence>
<dbReference type="eggNOG" id="COG0227">
    <property type="taxonomic scope" value="Bacteria"/>
</dbReference>
<evidence type="ECO:0000313" key="7">
    <source>
        <dbReference type="Proteomes" id="UP000002357"/>
    </source>
</evidence>
<dbReference type="InterPro" id="IPR034704">
    <property type="entry name" value="Ribosomal_bL28/bL31-like_sf"/>
</dbReference>
<dbReference type="GO" id="GO:1990904">
    <property type="term" value="C:ribonucleoprotein complex"/>
    <property type="evidence" value="ECO:0007669"/>
    <property type="project" value="UniProtKB-KW"/>
</dbReference>
<dbReference type="GO" id="GO:0006412">
    <property type="term" value="P:translation"/>
    <property type="evidence" value="ECO:0007669"/>
    <property type="project" value="UniProtKB-UniRule"/>
</dbReference>
<dbReference type="HAMAP" id="MF_00373">
    <property type="entry name" value="Ribosomal_bL28"/>
    <property type="match status" value="1"/>
</dbReference>